<accession>A0A0A7EH62</accession>
<dbReference type="SUPFAM" id="SSF55874">
    <property type="entry name" value="ATPase domain of HSP90 chaperone/DNA topoisomerase II/histidine kinase"/>
    <property type="match status" value="1"/>
</dbReference>
<keyword evidence="3" id="KW-0597">Phosphoprotein</keyword>
<dbReference type="GO" id="GO:0000155">
    <property type="term" value="F:phosphorelay sensor kinase activity"/>
    <property type="evidence" value="ECO:0007669"/>
    <property type="project" value="TreeGrafter"/>
</dbReference>
<dbReference type="RefSeq" id="WP_038641101.1">
    <property type="nucleotide sequence ID" value="NZ_CP009888.1"/>
</dbReference>
<proteinExistence type="predicted"/>
<dbReference type="Gene3D" id="3.30.565.10">
    <property type="entry name" value="Histidine kinase-like ATPase, C-terminal domain"/>
    <property type="match status" value="1"/>
</dbReference>
<comment type="catalytic activity">
    <reaction evidence="1">
        <text>ATP + protein L-histidine = ADP + protein N-phospho-L-histidine.</text>
        <dbReference type="EC" id="2.7.13.3"/>
    </reaction>
</comment>
<dbReference type="Proteomes" id="UP000030341">
    <property type="component" value="Chromosome 1"/>
</dbReference>
<protein>
    <recommendedName>
        <fullName evidence="2">histidine kinase</fullName>
        <ecNumber evidence="2">2.7.13.3</ecNumber>
    </recommendedName>
</protein>
<organism evidence="8 9">
    <name type="scientific">Pseudoalteromonas piratica</name>
    <dbReference type="NCBI Taxonomy" id="1348114"/>
    <lineage>
        <taxon>Bacteria</taxon>
        <taxon>Pseudomonadati</taxon>
        <taxon>Pseudomonadota</taxon>
        <taxon>Gammaproteobacteria</taxon>
        <taxon>Alteromonadales</taxon>
        <taxon>Pseudoalteromonadaceae</taxon>
        <taxon>Pseudoalteromonas</taxon>
    </lineage>
</organism>
<evidence type="ECO:0000256" key="6">
    <source>
        <dbReference type="ARBA" id="ARBA00023012"/>
    </source>
</evidence>
<evidence type="ECO:0000256" key="1">
    <source>
        <dbReference type="ARBA" id="ARBA00000085"/>
    </source>
</evidence>
<dbReference type="InterPro" id="IPR005467">
    <property type="entry name" value="His_kinase_dom"/>
</dbReference>
<evidence type="ECO:0000256" key="2">
    <source>
        <dbReference type="ARBA" id="ARBA00012438"/>
    </source>
</evidence>
<sequence>MDNNKLDFSVVLAASMHDMKNSLCMLLQSMETISESIEHTPEAQSEFAKIHYEVARVNSNLLQMLALYRENNAQLPLNIEEHFLDELFDELLAKNELYITNKKITVRCEIEEDLAWFFDADLISNLLNDILINALKYTSNEMFMTAKQIDESLVIEIHDNGDGYPDSMLQKANNEMTSALLSQGRTGLGIYFANLIAGAHINKEKKGYISLDNHSCLGGSRFTLVLP</sequence>
<keyword evidence="4" id="KW-0808">Transferase</keyword>
<evidence type="ECO:0000313" key="9">
    <source>
        <dbReference type="Proteomes" id="UP000030341"/>
    </source>
</evidence>
<evidence type="ECO:0000256" key="5">
    <source>
        <dbReference type="ARBA" id="ARBA00022777"/>
    </source>
</evidence>
<dbReference type="InterPro" id="IPR050351">
    <property type="entry name" value="BphY/WalK/GraS-like"/>
</dbReference>
<dbReference type="InterPro" id="IPR036890">
    <property type="entry name" value="HATPase_C_sf"/>
</dbReference>
<dbReference type="PANTHER" id="PTHR45453:SF1">
    <property type="entry name" value="PHOSPHATE REGULON SENSOR PROTEIN PHOR"/>
    <property type="match status" value="1"/>
</dbReference>
<dbReference type="EMBL" id="CP009888">
    <property type="protein sequence ID" value="AIY65322.1"/>
    <property type="molecule type" value="Genomic_DNA"/>
</dbReference>
<dbReference type="PANTHER" id="PTHR45453">
    <property type="entry name" value="PHOSPHATE REGULON SENSOR PROTEIN PHOR"/>
    <property type="match status" value="1"/>
</dbReference>
<feature type="domain" description="Histidine kinase" evidence="7">
    <location>
        <begin position="14"/>
        <end position="227"/>
    </location>
</feature>
<reference evidence="8 9" key="1">
    <citation type="submission" date="2014-11" db="EMBL/GenBank/DDBJ databases">
        <title>Complete Genome Sequence of Pseudoalteromonas sp. Strain OCN003 Isolated from Kaneohe Bay, Oahu, Hawaii.</title>
        <authorList>
            <person name="Beurmann S."/>
            <person name="Videau P."/>
            <person name="Ushijima B."/>
            <person name="Smith A.M."/>
            <person name="Aeby G.S."/>
            <person name="Callahan S.M."/>
            <person name="Belcaid M."/>
        </authorList>
    </citation>
    <scope>NUCLEOTIDE SEQUENCE [LARGE SCALE GENOMIC DNA]</scope>
    <source>
        <strain evidence="8 9">OCN003</strain>
    </source>
</reference>
<keyword evidence="6" id="KW-0902">Two-component regulatory system</keyword>
<keyword evidence="5" id="KW-0418">Kinase</keyword>
<dbReference type="InterPro" id="IPR003594">
    <property type="entry name" value="HATPase_dom"/>
</dbReference>
<gene>
    <name evidence="8" type="ORF">OM33_09295</name>
</gene>
<dbReference type="GO" id="GO:0005886">
    <property type="term" value="C:plasma membrane"/>
    <property type="evidence" value="ECO:0007669"/>
    <property type="project" value="TreeGrafter"/>
</dbReference>
<evidence type="ECO:0000313" key="8">
    <source>
        <dbReference type="EMBL" id="AIY65322.1"/>
    </source>
</evidence>
<dbReference type="STRING" id="1348114.OM33_09295"/>
<dbReference type="eggNOG" id="COG2205">
    <property type="taxonomic scope" value="Bacteria"/>
</dbReference>
<evidence type="ECO:0000256" key="3">
    <source>
        <dbReference type="ARBA" id="ARBA00022553"/>
    </source>
</evidence>
<evidence type="ECO:0000256" key="4">
    <source>
        <dbReference type="ARBA" id="ARBA00022679"/>
    </source>
</evidence>
<evidence type="ECO:0000259" key="7">
    <source>
        <dbReference type="PROSITE" id="PS50109"/>
    </source>
</evidence>
<dbReference type="GO" id="GO:0016036">
    <property type="term" value="P:cellular response to phosphate starvation"/>
    <property type="evidence" value="ECO:0007669"/>
    <property type="project" value="TreeGrafter"/>
</dbReference>
<dbReference type="GO" id="GO:0004721">
    <property type="term" value="F:phosphoprotein phosphatase activity"/>
    <property type="evidence" value="ECO:0007669"/>
    <property type="project" value="TreeGrafter"/>
</dbReference>
<dbReference type="Pfam" id="PF02518">
    <property type="entry name" value="HATPase_c"/>
    <property type="match status" value="1"/>
</dbReference>
<dbReference type="HOGENOM" id="CLU_105049_0_0_6"/>
<name>A0A0A7EH62_9GAMM</name>
<dbReference type="OrthoDB" id="9122109at2"/>
<dbReference type="EC" id="2.7.13.3" evidence="2"/>
<dbReference type="PROSITE" id="PS50109">
    <property type="entry name" value="HIS_KIN"/>
    <property type="match status" value="1"/>
</dbReference>
<dbReference type="KEGG" id="pseo:OM33_09295"/>
<dbReference type="AlphaFoldDB" id="A0A0A7EH62"/>
<keyword evidence="9" id="KW-1185">Reference proteome</keyword>